<comment type="similarity">
    <text evidence="3">Belongs to the glycosyltransferase 9 family.</text>
</comment>
<dbReference type="InterPro" id="IPR051199">
    <property type="entry name" value="LPS_LOS_Heptosyltrfase"/>
</dbReference>
<dbReference type="GO" id="GO:0005829">
    <property type="term" value="C:cytosol"/>
    <property type="evidence" value="ECO:0007669"/>
    <property type="project" value="TreeGrafter"/>
</dbReference>
<dbReference type="Proteomes" id="UP000252558">
    <property type="component" value="Unassembled WGS sequence"/>
</dbReference>
<dbReference type="Pfam" id="PF01075">
    <property type="entry name" value="Glyco_transf_9"/>
    <property type="match status" value="1"/>
</dbReference>
<evidence type="ECO:0000313" key="7">
    <source>
        <dbReference type="Proteomes" id="UP000252558"/>
    </source>
</evidence>
<dbReference type="EMBL" id="QPID01000003">
    <property type="protein sequence ID" value="RCU51083.1"/>
    <property type="molecule type" value="Genomic_DNA"/>
</dbReference>
<dbReference type="PANTHER" id="PTHR30160">
    <property type="entry name" value="TETRAACYLDISACCHARIDE 4'-KINASE-RELATED"/>
    <property type="match status" value="1"/>
</dbReference>
<evidence type="ECO:0000256" key="4">
    <source>
        <dbReference type="ARBA" id="ARBA00044042"/>
    </source>
</evidence>
<dbReference type="PANTHER" id="PTHR30160:SF7">
    <property type="entry name" value="ADP-HEPTOSE--LPS HEPTOSYLTRANSFERASE 2"/>
    <property type="match status" value="1"/>
</dbReference>
<dbReference type="Gene3D" id="3.40.50.2000">
    <property type="entry name" value="Glycogen Phosphorylase B"/>
    <property type="match status" value="2"/>
</dbReference>
<dbReference type="InterPro" id="IPR011910">
    <property type="entry name" value="RfaF"/>
</dbReference>
<keyword evidence="1" id="KW-0328">Glycosyltransferase</keyword>
<reference evidence="6 7" key="1">
    <citation type="submission" date="2018-07" db="EMBL/GenBank/DDBJ databases">
        <title>Corallincola holothuriorum sp. nov., a new facultative anaerobe isolated from sea cucumber Apostichopus japonicus.</title>
        <authorList>
            <person name="Xia H."/>
        </authorList>
    </citation>
    <scope>NUCLEOTIDE SEQUENCE [LARGE SCALE GENOMIC DNA]</scope>
    <source>
        <strain evidence="6 7">C4</strain>
    </source>
</reference>
<dbReference type="RefSeq" id="WP_114337679.1">
    <property type="nucleotide sequence ID" value="NZ_QPID01000003.1"/>
</dbReference>
<keyword evidence="2 6" id="KW-0808">Transferase</keyword>
<gene>
    <name evidence="6" type="primary">waaF</name>
    <name evidence="6" type="ORF">DU002_07150</name>
</gene>
<evidence type="ECO:0000256" key="5">
    <source>
        <dbReference type="ARBA" id="ARBA00047503"/>
    </source>
</evidence>
<protein>
    <recommendedName>
        <fullName evidence="4">lipopolysaccharide heptosyltransferase II</fullName>
        <ecNumber evidence="4">2.4.99.24</ecNumber>
    </recommendedName>
</protein>
<evidence type="ECO:0000256" key="2">
    <source>
        <dbReference type="ARBA" id="ARBA00022679"/>
    </source>
</evidence>
<dbReference type="EC" id="2.4.99.24" evidence="4"/>
<dbReference type="OrthoDB" id="9797795at2"/>
<dbReference type="FunFam" id="3.40.50.2000:FF:000023">
    <property type="entry name" value="ADP-heptose--LPS heptosyltransferase II"/>
    <property type="match status" value="1"/>
</dbReference>
<comment type="caution">
    <text evidence="6">The sequence shown here is derived from an EMBL/GenBank/DDBJ whole genome shotgun (WGS) entry which is preliminary data.</text>
</comment>
<comment type="catalytic activity">
    <reaction evidence="5">
        <text>an L-alpha-D-Hep-(1-&gt;5)-[alpha-Kdo-(2-&gt;4)]-alpha-Kdo-(2-&gt;6)-lipid A + ADP-L-glycero-beta-D-manno-heptose = an L-alpha-D-Hep-(1-&gt;3)-L-alpha-D-Hep-(1-&gt;5)-[alpha-Kdo-(2-&gt;4)]-alpha-Kdo-(2-&gt;6)-lipid A + ADP + H(+)</text>
        <dbReference type="Rhea" id="RHEA:74071"/>
        <dbReference type="ChEBI" id="CHEBI:15378"/>
        <dbReference type="ChEBI" id="CHEBI:61506"/>
        <dbReference type="ChEBI" id="CHEBI:193068"/>
        <dbReference type="ChEBI" id="CHEBI:193069"/>
        <dbReference type="ChEBI" id="CHEBI:456216"/>
        <dbReference type="EC" id="2.4.99.24"/>
    </reaction>
</comment>
<sequence length="356" mass="39313">MKYLVVGPAWVGDMVMAQSLFKQLQQDDAEAIIDVVAPTFSLPILQRMPEVNDTIDLPFGHGEFAFSGRRALGKSLRERNYDKAIILPRSFKSALVPYYAEIPVRVGFGGELRSWLLTDVRKRKPTVVDGKINDMTVKRFLSLGLTPEQAATENYQILPPALETNTENRFALMNQHELSTERPIVCICPGAEYGPAKQWPVEYHAELAQQLVAKGYQVWVLGSPKEMAAAEQIAPAGLPHLYNFCGKTKLADTIDLFSMADAVVSHDSGLMHVAAATGVFTVAIYGSSSPEFTPPLSENKQIIYLGIDCSPCFKKTCPLGHYNCLKDISVEQVLNTICHSEPQPSEIESTHGKTEQ</sequence>
<organism evidence="6 7">
    <name type="scientific">Corallincola holothuriorum</name>
    <dbReference type="NCBI Taxonomy" id="2282215"/>
    <lineage>
        <taxon>Bacteria</taxon>
        <taxon>Pseudomonadati</taxon>
        <taxon>Pseudomonadota</taxon>
        <taxon>Gammaproteobacteria</taxon>
        <taxon>Alteromonadales</taxon>
        <taxon>Psychromonadaceae</taxon>
        <taxon>Corallincola</taxon>
    </lineage>
</organism>
<dbReference type="AlphaFoldDB" id="A0A368NMG4"/>
<proteinExistence type="inferred from homology"/>
<dbReference type="SUPFAM" id="SSF53756">
    <property type="entry name" value="UDP-Glycosyltransferase/glycogen phosphorylase"/>
    <property type="match status" value="1"/>
</dbReference>
<dbReference type="CDD" id="cd03789">
    <property type="entry name" value="GT9_LPS_heptosyltransferase"/>
    <property type="match status" value="1"/>
</dbReference>
<evidence type="ECO:0000256" key="1">
    <source>
        <dbReference type="ARBA" id="ARBA00022676"/>
    </source>
</evidence>
<evidence type="ECO:0000256" key="3">
    <source>
        <dbReference type="ARBA" id="ARBA00043995"/>
    </source>
</evidence>
<accession>A0A368NMG4</accession>
<name>A0A368NMG4_9GAMM</name>
<keyword evidence="7" id="KW-1185">Reference proteome</keyword>
<dbReference type="NCBIfam" id="TIGR02195">
    <property type="entry name" value="heptsyl_trn_II"/>
    <property type="match status" value="1"/>
</dbReference>
<dbReference type="GO" id="GO:0008713">
    <property type="term" value="F:ADP-heptose-lipopolysaccharide heptosyltransferase activity"/>
    <property type="evidence" value="ECO:0007669"/>
    <property type="project" value="UniProtKB-EC"/>
</dbReference>
<dbReference type="InterPro" id="IPR002201">
    <property type="entry name" value="Glyco_trans_9"/>
</dbReference>
<dbReference type="GO" id="GO:0009244">
    <property type="term" value="P:lipopolysaccharide core region biosynthetic process"/>
    <property type="evidence" value="ECO:0007669"/>
    <property type="project" value="TreeGrafter"/>
</dbReference>
<evidence type="ECO:0000313" key="6">
    <source>
        <dbReference type="EMBL" id="RCU51083.1"/>
    </source>
</evidence>